<protein>
    <submittedName>
        <fullName evidence="6">Neutral zinc metallopeptidase</fullName>
    </submittedName>
</protein>
<comment type="subcellular location">
    <subcellularLocation>
        <location evidence="1">Membrane</location>
        <topology evidence="1">Single-pass membrane protein</topology>
    </subcellularLocation>
</comment>
<evidence type="ECO:0000256" key="1">
    <source>
        <dbReference type="ARBA" id="ARBA00004167"/>
    </source>
</evidence>
<evidence type="ECO:0000256" key="2">
    <source>
        <dbReference type="ARBA" id="ARBA00022692"/>
    </source>
</evidence>
<keyword evidence="2 5" id="KW-0812">Transmembrane</keyword>
<evidence type="ECO:0000256" key="3">
    <source>
        <dbReference type="ARBA" id="ARBA00022989"/>
    </source>
</evidence>
<keyword evidence="4 5" id="KW-0472">Membrane</keyword>
<dbReference type="Proteomes" id="UP000595053">
    <property type="component" value="Chromosome"/>
</dbReference>
<name>A0A7M1QSC0_9ACTO</name>
<dbReference type="InterPro" id="IPR007343">
    <property type="entry name" value="Uncharacterised_pept_Zn_put"/>
</dbReference>
<evidence type="ECO:0000256" key="4">
    <source>
        <dbReference type="ARBA" id="ARBA00023136"/>
    </source>
</evidence>
<feature type="transmembrane region" description="Helical" evidence="5">
    <location>
        <begin position="21"/>
        <end position="41"/>
    </location>
</feature>
<dbReference type="EMBL" id="CP063213">
    <property type="protein sequence ID" value="QOR44743.1"/>
    <property type="molecule type" value="Genomic_DNA"/>
</dbReference>
<dbReference type="RefSeq" id="WP_197550582.1">
    <property type="nucleotide sequence ID" value="NZ_CP063213.1"/>
</dbReference>
<organism evidence="6 7">
    <name type="scientific">Trueperella pecoris</name>
    <dbReference type="NCBI Taxonomy" id="2733571"/>
    <lineage>
        <taxon>Bacteria</taxon>
        <taxon>Bacillati</taxon>
        <taxon>Actinomycetota</taxon>
        <taxon>Actinomycetes</taxon>
        <taxon>Actinomycetales</taxon>
        <taxon>Actinomycetaceae</taxon>
        <taxon>Trueperella</taxon>
    </lineage>
</organism>
<keyword evidence="7" id="KW-1185">Reference proteome</keyword>
<reference evidence="6 7" key="1">
    <citation type="submission" date="2020-10" db="EMBL/GenBank/DDBJ databases">
        <title>Trueperella pecoris sp. nov. isolated from bovine and porcine specimens.</title>
        <authorList>
            <person name="Schoenecker L."/>
            <person name="Schnydrig P."/>
            <person name="Brodard I."/>
            <person name="Thomann A."/>
            <person name="Hemphill A."/>
            <person name="Rodriguez-Campos S."/>
            <person name="Perreten V."/>
            <person name="Jores J."/>
            <person name="Kittl S."/>
        </authorList>
    </citation>
    <scope>NUCLEOTIDE SEQUENCE [LARGE SCALE GENOMIC DNA]</scope>
    <source>
        <strain evidence="6 7">15A0121</strain>
    </source>
</reference>
<gene>
    <name evidence="6" type="ORF">INS88_05380</name>
</gene>
<dbReference type="Pfam" id="PF04228">
    <property type="entry name" value="Zn_peptidase"/>
    <property type="match status" value="1"/>
</dbReference>
<sequence>MTFNDNAQLDTSGVTRGRRGAAVGGGLGGFGLIGVILYVLITGQLPDLGQAYEAPANQQEQHQGQSLEEQCRTGADANSNVECRMVAGKNSIDAFWNAQTRSELGIRYQPASLNLFSGRVSTACGAGSSQTGPFYCPGDQSIYIDVSFFDQLNRLGADNAPLAQLYILAHEYGHHMQLLTGDLNKIDHRSSGESSSMVRSELQADCLAGAWIHNAASTKDANGNAFMKQPTEAELRAAMDAAQAVGDDRIYENAGLEANPDNFSHGSAEKRMEWLLRGIKGGTYQTCDTWSVAKP</sequence>
<dbReference type="PANTHER" id="PTHR30168:SF0">
    <property type="entry name" value="INNER MEMBRANE PROTEIN"/>
    <property type="match status" value="1"/>
</dbReference>
<keyword evidence="3 5" id="KW-1133">Transmembrane helix</keyword>
<dbReference type="AlphaFoldDB" id="A0A7M1QSC0"/>
<proteinExistence type="predicted"/>
<evidence type="ECO:0000313" key="7">
    <source>
        <dbReference type="Proteomes" id="UP000595053"/>
    </source>
</evidence>
<dbReference type="GO" id="GO:0016020">
    <property type="term" value="C:membrane"/>
    <property type="evidence" value="ECO:0007669"/>
    <property type="project" value="UniProtKB-SubCell"/>
</dbReference>
<dbReference type="PANTHER" id="PTHR30168">
    <property type="entry name" value="PUTATIVE MEMBRANE PROTEIN YPFJ"/>
    <property type="match status" value="1"/>
</dbReference>
<accession>A0A7M1QSC0</accession>
<evidence type="ECO:0000256" key="5">
    <source>
        <dbReference type="SAM" id="Phobius"/>
    </source>
</evidence>
<evidence type="ECO:0000313" key="6">
    <source>
        <dbReference type="EMBL" id="QOR44743.1"/>
    </source>
</evidence>